<dbReference type="EMBL" id="AMRI01000010">
    <property type="protein sequence ID" value="EKE74976.1"/>
    <property type="molecule type" value="Genomic_DNA"/>
</dbReference>
<dbReference type="RefSeq" id="WP_008484292.1">
    <property type="nucleotide sequence ID" value="NZ_AMRI01000010.1"/>
</dbReference>
<keyword evidence="3" id="KW-1185">Reference proteome</keyword>
<evidence type="ECO:0008006" key="4">
    <source>
        <dbReference type="Google" id="ProtNLM"/>
    </source>
</evidence>
<comment type="caution">
    <text evidence="2">The sequence shown here is derived from an EMBL/GenBank/DDBJ whole genome shotgun (WGS) entry which is preliminary data.</text>
</comment>
<reference evidence="2 3" key="1">
    <citation type="journal article" date="2012" name="J. Bacteriol.">
        <title>Genome Sequence of Gallaecimonas xiamenensis Type Strain 3-C-1.</title>
        <authorList>
            <person name="Lai Q."/>
            <person name="Wang L."/>
            <person name="Wang W."/>
            <person name="Shao Z."/>
        </authorList>
    </citation>
    <scope>NUCLEOTIDE SEQUENCE [LARGE SCALE GENOMIC DNA]</scope>
    <source>
        <strain evidence="2 3">3-C-1</strain>
    </source>
</reference>
<sequence length="428" mass="43627">MNSCKIPLRYPAGFAASALLLLGLVPGAQAAPPAKPACGTNGPLVVSDLNADSYNYTQGESGTLVSAFTVMSPPLNITGGCDAALLPVYGNGKSEPDARVVAVALAVGEVTVLEPLGAVLSDAQVQALRAAISLSPGTTILDNPGSGSFAASLAFTKLDLPAGEYAVGIEVRPQDGVGLGGTVVKSLFVTVTEPTQVDTQAPILSITNPTEAPRLCVNSELALGLSAVDPLENGAGTGVWALRGALWSAGGLMLSDLPGMAVSPALWVAAGEPVSAQAMVSNNAPGQFLVKAEADDNAGHTGLADTAYSVGLNVVALPPMSLGKAFKPGATLPIKWNFGDCDGQGLPPFASVRLVITDPSGYSEQRWAGDGAANIRWELDDAGNVTHYISNYPIPMAGHYQVDLYVDDVDGASMLQGSLSFDAQAKGK</sequence>
<dbReference type="Proteomes" id="UP000006755">
    <property type="component" value="Unassembled WGS sequence"/>
</dbReference>
<gene>
    <name evidence="2" type="ORF">B3C1_08811</name>
</gene>
<name>K2IWV9_9GAMM</name>
<evidence type="ECO:0000256" key="1">
    <source>
        <dbReference type="SAM" id="SignalP"/>
    </source>
</evidence>
<organism evidence="2 3">
    <name type="scientific">Gallaecimonas xiamenensis 3-C-1</name>
    <dbReference type="NCBI Taxonomy" id="745411"/>
    <lineage>
        <taxon>Bacteria</taxon>
        <taxon>Pseudomonadati</taxon>
        <taxon>Pseudomonadota</taxon>
        <taxon>Gammaproteobacteria</taxon>
        <taxon>Enterobacterales</taxon>
        <taxon>Gallaecimonadaceae</taxon>
        <taxon>Gallaecimonas</taxon>
    </lineage>
</organism>
<evidence type="ECO:0000313" key="2">
    <source>
        <dbReference type="EMBL" id="EKE74976.1"/>
    </source>
</evidence>
<dbReference type="STRING" id="745411.B3C1_08811"/>
<protein>
    <recommendedName>
        <fullName evidence="4">PKD domain-containing protein</fullName>
    </recommendedName>
</protein>
<evidence type="ECO:0000313" key="3">
    <source>
        <dbReference type="Proteomes" id="UP000006755"/>
    </source>
</evidence>
<accession>K2IWV9</accession>
<feature type="signal peptide" evidence="1">
    <location>
        <begin position="1"/>
        <end position="30"/>
    </location>
</feature>
<dbReference type="AlphaFoldDB" id="K2IWV9"/>
<proteinExistence type="predicted"/>
<keyword evidence="1" id="KW-0732">Signal</keyword>
<feature type="chain" id="PRO_5003861102" description="PKD domain-containing protein" evidence="1">
    <location>
        <begin position="31"/>
        <end position="428"/>
    </location>
</feature>